<protein>
    <recommendedName>
        <fullName evidence="1">DJ-1/PfpI domain-containing protein</fullName>
    </recommendedName>
</protein>
<dbReference type="Gene3D" id="3.40.50.880">
    <property type="match status" value="1"/>
</dbReference>
<dbReference type="EMBL" id="PEVH01000030">
    <property type="protein sequence ID" value="PIU99214.1"/>
    <property type="molecule type" value="Genomic_DNA"/>
</dbReference>
<dbReference type="GO" id="GO:0005737">
    <property type="term" value="C:cytoplasm"/>
    <property type="evidence" value="ECO:0007669"/>
    <property type="project" value="TreeGrafter"/>
</dbReference>
<name>A0A2M7B7Y3_9BACT</name>
<evidence type="ECO:0000313" key="3">
    <source>
        <dbReference type="Proteomes" id="UP000230131"/>
    </source>
</evidence>
<sequence>MVNLTNKKVVIIVASENFRDEEYLTPKEVLEDRGVEVKTVSNKLGIAKGSGGATTKVDLLVKDVNPNNFDAVVFIGGPGALQNLDNEISYNLVKATIEQGKILAAICISPVILAKAGVLSGKEATVWSSPEDREPVKILEENGAKYVGKKVAIDNKI</sequence>
<reference evidence="3" key="1">
    <citation type="submission" date="2017-09" db="EMBL/GenBank/DDBJ databases">
        <title>Depth-based differentiation of microbial function through sediment-hosted aquifers and enrichment of novel symbionts in the deep terrestrial subsurface.</title>
        <authorList>
            <person name="Probst A.J."/>
            <person name="Ladd B."/>
            <person name="Jarett J.K."/>
            <person name="Geller-Mcgrath D.E."/>
            <person name="Sieber C.M.K."/>
            <person name="Emerson J.B."/>
            <person name="Anantharaman K."/>
            <person name="Thomas B.C."/>
            <person name="Malmstrom R."/>
            <person name="Stieglmeier M."/>
            <person name="Klingl A."/>
            <person name="Woyke T."/>
            <person name="Ryan C.M."/>
            <person name="Banfield J.F."/>
        </authorList>
    </citation>
    <scope>NUCLEOTIDE SEQUENCE [LARGE SCALE GENOMIC DNA]</scope>
</reference>
<evidence type="ECO:0000313" key="2">
    <source>
        <dbReference type="EMBL" id="PIU99214.1"/>
    </source>
</evidence>
<gene>
    <name evidence="2" type="ORF">COS59_00995</name>
</gene>
<feature type="non-terminal residue" evidence="2">
    <location>
        <position position="157"/>
    </location>
</feature>
<dbReference type="Proteomes" id="UP000230131">
    <property type="component" value="Unassembled WGS sequence"/>
</dbReference>
<dbReference type="InterPro" id="IPR050325">
    <property type="entry name" value="Prot/Nucl_acid_deglycase"/>
</dbReference>
<feature type="domain" description="DJ-1/PfpI" evidence="1">
    <location>
        <begin position="7"/>
        <end position="156"/>
    </location>
</feature>
<evidence type="ECO:0000259" key="1">
    <source>
        <dbReference type="Pfam" id="PF01965"/>
    </source>
</evidence>
<dbReference type="InterPro" id="IPR029062">
    <property type="entry name" value="Class_I_gatase-like"/>
</dbReference>
<dbReference type="AlphaFoldDB" id="A0A2M7B7Y3"/>
<dbReference type="PANTHER" id="PTHR48094:SF12">
    <property type="entry name" value="PARKINSON DISEASE PROTEIN 7 HOMOLOG"/>
    <property type="match status" value="1"/>
</dbReference>
<accession>A0A2M7B7Y3</accession>
<organism evidence="2 3">
    <name type="scientific">Candidatus Wolfebacteria bacterium CG03_land_8_20_14_0_80_36_15</name>
    <dbReference type="NCBI Taxonomy" id="1975067"/>
    <lineage>
        <taxon>Bacteria</taxon>
        <taxon>Candidatus Wolfeibacteriota</taxon>
    </lineage>
</organism>
<dbReference type="SUPFAM" id="SSF52317">
    <property type="entry name" value="Class I glutamine amidotransferase-like"/>
    <property type="match status" value="1"/>
</dbReference>
<dbReference type="InterPro" id="IPR002818">
    <property type="entry name" value="DJ-1/PfpI"/>
</dbReference>
<dbReference type="Pfam" id="PF01965">
    <property type="entry name" value="DJ-1_PfpI"/>
    <property type="match status" value="1"/>
</dbReference>
<comment type="caution">
    <text evidence="2">The sequence shown here is derived from an EMBL/GenBank/DDBJ whole genome shotgun (WGS) entry which is preliminary data.</text>
</comment>
<dbReference type="PANTHER" id="PTHR48094">
    <property type="entry name" value="PROTEIN/NUCLEIC ACID DEGLYCASE DJ-1-RELATED"/>
    <property type="match status" value="1"/>
</dbReference>
<proteinExistence type="predicted"/>